<organism evidence="2 3">
    <name type="scientific">Wohlfahrtiimonas chitiniclastica</name>
    <dbReference type="NCBI Taxonomy" id="400946"/>
    <lineage>
        <taxon>Bacteria</taxon>
        <taxon>Pseudomonadati</taxon>
        <taxon>Pseudomonadota</taxon>
        <taxon>Gammaproteobacteria</taxon>
        <taxon>Cardiobacteriales</taxon>
        <taxon>Ignatzschineriaceae</taxon>
        <taxon>Wohlfahrtiimonas</taxon>
    </lineage>
</organism>
<evidence type="ECO:0000313" key="3">
    <source>
        <dbReference type="Proteomes" id="UP000680020"/>
    </source>
</evidence>
<proteinExistence type="predicted"/>
<evidence type="ECO:0000313" key="2">
    <source>
        <dbReference type="EMBL" id="MBS7825178.1"/>
    </source>
</evidence>
<dbReference type="RefSeq" id="WP_213404207.1">
    <property type="nucleotide sequence ID" value="NZ_JAGIBT010000009.1"/>
</dbReference>
<accession>A0AB35BYZ9</accession>
<dbReference type="Gene3D" id="3.40.50.11200">
    <property type="match status" value="1"/>
</dbReference>
<sequence length="211" mass="24756">MSVVKHRVFISYHHDNDQYYKDYLSKFGEANDIFIDMSVDTGDIDENLDDQTIRRKIRDEYIKDASVLILLVGTETKNRKHIDWEIYTSMYDGAINKKLGILVVQLPSISPQYYRAPHGNGEKEKLYPKTSSWIHISSRAEYERRYPYLPARIIDNLIAKGVKISITRWADITNNDHTLNKDNLSKLIDWAFQDKSDCEYDLSRSMRRNNA</sequence>
<comment type="caution">
    <text evidence="2">The sequence shown here is derived from an EMBL/GenBank/DDBJ whole genome shotgun (WGS) entry which is preliminary data.</text>
</comment>
<dbReference type="InterPro" id="IPR015032">
    <property type="entry name" value="ThsB__TIR-like_domain"/>
</dbReference>
<evidence type="ECO:0000259" key="1">
    <source>
        <dbReference type="Pfam" id="PF08937"/>
    </source>
</evidence>
<dbReference type="Pfam" id="PF08937">
    <property type="entry name" value="ThsB_TIR"/>
    <property type="match status" value="1"/>
</dbReference>
<dbReference type="AlphaFoldDB" id="A0AB35BYZ9"/>
<protein>
    <submittedName>
        <fullName evidence="2">TIR domain-containing protein</fullName>
    </submittedName>
</protein>
<gene>
    <name evidence="2" type="ORF">J7561_08175</name>
</gene>
<feature type="domain" description="Thoeris protein ThsB TIR-like" evidence="1">
    <location>
        <begin position="9"/>
        <end position="108"/>
    </location>
</feature>
<name>A0AB35BYZ9_9GAMM</name>
<dbReference type="Proteomes" id="UP000680020">
    <property type="component" value="Unassembled WGS sequence"/>
</dbReference>
<reference evidence="2" key="1">
    <citation type="submission" date="2021-03" db="EMBL/GenBank/DDBJ databases">
        <title>Identification and antibiotic profiling of Wohlfahrtiimonas chitiniclastica, an underestimated human pathogen.</title>
        <authorList>
            <person name="Kopf A."/>
            <person name="Bunk B."/>
            <person name="Coldewey S."/>
            <person name="Gunzer F."/>
            <person name="Riedel T."/>
            <person name="Schroettner P."/>
        </authorList>
    </citation>
    <scope>NUCLEOTIDE SEQUENCE</scope>
    <source>
        <strain evidence="2">DSM 100917</strain>
    </source>
</reference>
<dbReference type="EMBL" id="JAGIBU010000008">
    <property type="protein sequence ID" value="MBS7825178.1"/>
    <property type="molecule type" value="Genomic_DNA"/>
</dbReference>